<dbReference type="AlphaFoldDB" id="A0A7U2ESX1"/>
<proteinExistence type="predicted"/>
<keyword evidence="2" id="KW-1185">Reference proteome</keyword>
<dbReference type="EMBL" id="CP069024">
    <property type="protein sequence ID" value="QRC92485.1"/>
    <property type="molecule type" value="Genomic_DNA"/>
</dbReference>
<gene>
    <name evidence="1" type="ORF">JI435_305960</name>
</gene>
<organism evidence="1 2">
    <name type="scientific">Phaeosphaeria nodorum (strain SN15 / ATCC MYA-4574 / FGSC 10173)</name>
    <name type="common">Glume blotch fungus</name>
    <name type="synonym">Parastagonospora nodorum</name>
    <dbReference type="NCBI Taxonomy" id="321614"/>
    <lineage>
        <taxon>Eukaryota</taxon>
        <taxon>Fungi</taxon>
        <taxon>Dikarya</taxon>
        <taxon>Ascomycota</taxon>
        <taxon>Pezizomycotina</taxon>
        <taxon>Dothideomycetes</taxon>
        <taxon>Pleosporomycetidae</taxon>
        <taxon>Pleosporales</taxon>
        <taxon>Pleosporineae</taxon>
        <taxon>Phaeosphaeriaceae</taxon>
        <taxon>Parastagonospora</taxon>
    </lineage>
</organism>
<name>A0A7U2ESX1_PHANO</name>
<reference evidence="2" key="1">
    <citation type="journal article" date="2021" name="BMC Genomics">
        <title>Chromosome-level genome assembly and manually-curated proteome of model necrotroph Parastagonospora nodorum Sn15 reveals a genome-wide trove of candidate effector homologs, and redundancy of virulence-related functions within an accessory chromosome.</title>
        <authorList>
            <person name="Bertazzoni S."/>
            <person name="Jones D.A.B."/>
            <person name="Phan H.T."/>
            <person name="Tan K.-C."/>
            <person name="Hane J.K."/>
        </authorList>
    </citation>
    <scope>NUCLEOTIDE SEQUENCE [LARGE SCALE GENOMIC DNA]</scope>
    <source>
        <strain evidence="2">SN15 / ATCC MYA-4574 / FGSC 10173)</strain>
    </source>
</reference>
<protein>
    <submittedName>
        <fullName evidence="1">Uncharacterized protein</fullName>
    </submittedName>
</protein>
<sequence>MSAGSIKRSNCKNHVHVLRHQSSLTDQRFNLVSIPQYLQPSSSISCPRTMPKLIPDYAHSFQSGYTFLEGCGGKRRIVATLRASDHFKHAHWHKKSLMMSRVMR</sequence>
<dbReference type="VEuPathDB" id="FungiDB:JI435_305960"/>
<evidence type="ECO:0000313" key="2">
    <source>
        <dbReference type="Proteomes" id="UP000663193"/>
    </source>
</evidence>
<evidence type="ECO:0000313" key="1">
    <source>
        <dbReference type="EMBL" id="QRC92485.1"/>
    </source>
</evidence>
<dbReference type="Proteomes" id="UP000663193">
    <property type="component" value="Chromosome 2"/>
</dbReference>
<accession>A0A7U2ESX1</accession>